<gene>
    <name evidence="1" type="ORF">Tfer_0035</name>
</gene>
<organism evidence="1 2">
    <name type="scientific">Thermincola ferriacetica</name>
    <dbReference type="NCBI Taxonomy" id="281456"/>
    <lineage>
        <taxon>Bacteria</taxon>
        <taxon>Bacillati</taxon>
        <taxon>Bacillota</taxon>
        <taxon>Clostridia</taxon>
        <taxon>Eubacteriales</taxon>
        <taxon>Thermincolaceae</taxon>
        <taxon>Thermincola</taxon>
    </lineage>
</organism>
<accession>A0A0L6W689</accession>
<proteinExistence type="predicted"/>
<evidence type="ECO:0000313" key="2">
    <source>
        <dbReference type="Proteomes" id="UP000037175"/>
    </source>
</evidence>
<evidence type="ECO:0008006" key="3">
    <source>
        <dbReference type="Google" id="ProtNLM"/>
    </source>
</evidence>
<name>A0A0L6W689_9FIRM</name>
<evidence type="ECO:0000313" key="1">
    <source>
        <dbReference type="EMBL" id="KNZ70966.1"/>
    </source>
</evidence>
<reference evidence="2" key="1">
    <citation type="submission" date="2015-07" db="EMBL/GenBank/DDBJ databases">
        <title>Complete Genome of Thermincola ferriacetica strain Z-0001T.</title>
        <authorList>
            <person name="Lusk B."/>
            <person name="Badalamenti J.P."/>
            <person name="Parameswaran P."/>
            <person name="Bond D.R."/>
            <person name="Torres C.I."/>
        </authorList>
    </citation>
    <scope>NUCLEOTIDE SEQUENCE [LARGE SCALE GENOMIC DNA]</scope>
    <source>
        <strain evidence="2">Z-0001</strain>
    </source>
</reference>
<dbReference type="AlphaFoldDB" id="A0A0L6W689"/>
<dbReference type="PROSITE" id="PS51257">
    <property type="entry name" value="PROKAR_LIPOPROTEIN"/>
    <property type="match status" value="1"/>
</dbReference>
<protein>
    <recommendedName>
        <fullName evidence="3">Lipoprotein</fullName>
    </recommendedName>
</protein>
<keyword evidence="2" id="KW-1185">Reference proteome</keyword>
<dbReference type="Proteomes" id="UP000037175">
    <property type="component" value="Unassembled WGS sequence"/>
</dbReference>
<comment type="caution">
    <text evidence="1">The sequence shown here is derived from an EMBL/GenBank/DDBJ whole genome shotgun (WGS) entry which is preliminary data.</text>
</comment>
<dbReference type="EMBL" id="LGTE01000001">
    <property type="protein sequence ID" value="KNZ70966.1"/>
    <property type="molecule type" value="Genomic_DNA"/>
</dbReference>
<sequence length="71" mass="8294" precursor="true">MFTMRRVLLIIVLLCMAFISLGCYNNKKPSPDVQKNKQEQEQLDNGVINEAKNYEFQKKEDDSQVEAELKK</sequence>